<dbReference type="GO" id="GO:0004479">
    <property type="term" value="F:methionyl-tRNA formyltransferase activity"/>
    <property type="evidence" value="ECO:0007669"/>
    <property type="project" value="TreeGrafter"/>
</dbReference>
<dbReference type="Gene3D" id="3.40.50.12230">
    <property type="match status" value="1"/>
</dbReference>
<evidence type="ECO:0000313" key="4">
    <source>
        <dbReference type="Proteomes" id="UP000199643"/>
    </source>
</evidence>
<dbReference type="InterPro" id="IPR002376">
    <property type="entry name" value="Formyl_transf_N"/>
</dbReference>
<dbReference type="Pfam" id="PF00551">
    <property type="entry name" value="Formyl_trans_N"/>
    <property type="match status" value="1"/>
</dbReference>
<dbReference type="InterPro" id="IPR005793">
    <property type="entry name" value="Formyl_trans_C"/>
</dbReference>
<dbReference type="EMBL" id="FNCH01000030">
    <property type="protein sequence ID" value="SDH59304.1"/>
    <property type="molecule type" value="Genomic_DNA"/>
</dbReference>
<dbReference type="GO" id="GO:0005829">
    <property type="term" value="C:cytosol"/>
    <property type="evidence" value="ECO:0007669"/>
    <property type="project" value="TreeGrafter"/>
</dbReference>
<gene>
    <name evidence="3" type="ORF">SAMN05421827_13040</name>
</gene>
<dbReference type="SUPFAM" id="SSF53328">
    <property type="entry name" value="Formyltransferase"/>
    <property type="match status" value="1"/>
</dbReference>
<evidence type="ECO:0000313" key="3">
    <source>
        <dbReference type="EMBL" id="SDH59304.1"/>
    </source>
</evidence>
<dbReference type="OrthoDB" id="1092294at2"/>
<organism evidence="3 4">
    <name type="scientific">Pedobacter terrae</name>
    <dbReference type="NCBI Taxonomy" id="405671"/>
    <lineage>
        <taxon>Bacteria</taxon>
        <taxon>Pseudomonadati</taxon>
        <taxon>Bacteroidota</taxon>
        <taxon>Sphingobacteriia</taxon>
        <taxon>Sphingobacteriales</taxon>
        <taxon>Sphingobacteriaceae</taxon>
        <taxon>Pedobacter</taxon>
    </lineage>
</organism>
<feature type="domain" description="Formyl transferase C-terminal" evidence="2">
    <location>
        <begin position="196"/>
        <end position="284"/>
    </location>
</feature>
<keyword evidence="3" id="KW-0808">Transferase</keyword>
<dbReference type="STRING" id="405671.SAMN05421827_13040"/>
<reference evidence="4" key="1">
    <citation type="submission" date="2016-10" db="EMBL/GenBank/DDBJ databases">
        <authorList>
            <person name="Varghese N."/>
            <person name="Submissions S."/>
        </authorList>
    </citation>
    <scope>NUCLEOTIDE SEQUENCE [LARGE SCALE GENOMIC DNA]</scope>
    <source>
        <strain evidence="4">DSM 17933</strain>
    </source>
</reference>
<dbReference type="SUPFAM" id="SSF50486">
    <property type="entry name" value="FMT C-terminal domain-like"/>
    <property type="match status" value="1"/>
</dbReference>
<dbReference type="Pfam" id="PF02911">
    <property type="entry name" value="Formyl_trans_C"/>
    <property type="match status" value="1"/>
</dbReference>
<sequence length="317" mass="35490">MKIILFSNHRATLSVIDYLNTLGYLEAVVSTDKLRDSHLEIENFCDIKNIHFLKVNKHDLAIRVGKLFTEIQPDVAVMFGFSYRIPASIYDFPRLGFYNVHFSMLPAYGGPDPIFWQLKNGEISGGVSIHQVDKDFDTGQVMMQIALPFIPGETWGIAEGRHGVLANDMVLRFIEQLNKTDHHSINQSNAFSYYKKITVEDLTIDWERQTAVQIECLINAANPVYGGAITTYRKQPARILEVSPVEGKGQAGVVPGTIIHTDHSGLYVQCMDDNLLRINVLSLNEGVVSGYKMVMLGAERGERFEVGQLVATVLDVN</sequence>
<name>A0A1G8DNM4_9SPHI</name>
<proteinExistence type="predicted"/>
<dbReference type="AlphaFoldDB" id="A0A1G8DNM4"/>
<dbReference type="PANTHER" id="PTHR11138">
    <property type="entry name" value="METHIONYL-TRNA FORMYLTRANSFERASE"/>
    <property type="match status" value="1"/>
</dbReference>
<keyword evidence="4" id="KW-1185">Reference proteome</keyword>
<evidence type="ECO:0000259" key="1">
    <source>
        <dbReference type="Pfam" id="PF00551"/>
    </source>
</evidence>
<feature type="domain" description="Formyl transferase N-terminal" evidence="1">
    <location>
        <begin position="65"/>
        <end position="156"/>
    </location>
</feature>
<dbReference type="RefSeq" id="WP_090504461.1">
    <property type="nucleotide sequence ID" value="NZ_FNCH01000030.1"/>
</dbReference>
<dbReference type="InterPro" id="IPR036477">
    <property type="entry name" value="Formyl_transf_N_sf"/>
</dbReference>
<accession>A0A1G8DNM4</accession>
<dbReference type="InterPro" id="IPR011034">
    <property type="entry name" value="Formyl_transferase-like_C_sf"/>
</dbReference>
<evidence type="ECO:0000259" key="2">
    <source>
        <dbReference type="Pfam" id="PF02911"/>
    </source>
</evidence>
<protein>
    <submittedName>
        <fullName evidence="3">Methionyl-tRNA formyltransferase</fullName>
    </submittedName>
</protein>
<dbReference type="PANTHER" id="PTHR11138:SF5">
    <property type="entry name" value="METHIONYL-TRNA FORMYLTRANSFERASE, MITOCHONDRIAL"/>
    <property type="match status" value="1"/>
</dbReference>
<dbReference type="Proteomes" id="UP000199643">
    <property type="component" value="Unassembled WGS sequence"/>
</dbReference>